<sequence>MKPHNIHAIAEFEKQLQESLELAQIIKLSAEEIETVSGGSQENPPRLTGKIVLPPAGK</sequence>
<name>A0ABV0IYU5_9NEIS</name>
<evidence type="ECO:0000313" key="2">
    <source>
        <dbReference type="EMBL" id="MEO9386450.1"/>
    </source>
</evidence>
<comment type="caution">
    <text evidence="2">The sequence shown here is derived from an EMBL/GenBank/DDBJ whole genome shotgun (WGS) entry which is preliminary data.</text>
</comment>
<accession>A0ABV0IYU5</accession>
<proteinExistence type="predicted"/>
<organism evidence="2 3">
    <name type="scientific">Chromobacterium phragmitis</name>
    <dbReference type="NCBI Taxonomy" id="2202141"/>
    <lineage>
        <taxon>Bacteria</taxon>
        <taxon>Pseudomonadati</taxon>
        <taxon>Pseudomonadota</taxon>
        <taxon>Betaproteobacteria</taxon>
        <taxon>Neisseriales</taxon>
        <taxon>Chromobacteriaceae</taxon>
        <taxon>Chromobacterium</taxon>
    </lineage>
</organism>
<keyword evidence="3" id="KW-1185">Reference proteome</keyword>
<reference evidence="2 3" key="1">
    <citation type="submission" date="2024-05" db="EMBL/GenBank/DDBJ databases">
        <authorList>
            <person name="De Oliveira J.P."/>
            <person name="Noriler S.A."/>
            <person name="De Oliveira A.G."/>
            <person name="Sipoli D.S."/>
        </authorList>
    </citation>
    <scope>NUCLEOTIDE SEQUENCE [LARGE SCALE GENOMIC DNA]</scope>
    <source>
        <strain evidence="2 3">LABIM192</strain>
    </source>
</reference>
<dbReference type="EMBL" id="JBDXMI010000001">
    <property type="protein sequence ID" value="MEO9386450.1"/>
    <property type="molecule type" value="Genomic_DNA"/>
</dbReference>
<dbReference type="RefSeq" id="WP_168191787.1">
    <property type="nucleotide sequence ID" value="NZ_CP029495.1"/>
</dbReference>
<dbReference type="Proteomes" id="UP001462502">
    <property type="component" value="Unassembled WGS sequence"/>
</dbReference>
<evidence type="ECO:0008006" key="4">
    <source>
        <dbReference type="Google" id="ProtNLM"/>
    </source>
</evidence>
<protein>
    <recommendedName>
        <fullName evidence="4">Bacteriocin</fullName>
    </recommendedName>
</protein>
<feature type="region of interest" description="Disordered" evidence="1">
    <location>
        <begin position="35"/>
        <end position="58"/>
    </location>
</feature>
<gene>
    <name evidence="2" type="ORF">ABI908_20315</name>
</gene>
<evidence type="ECO:0000313" key="3">
    <source>
        <dbReference type="Proteomes" id="UP001462502"/>
    </source>
</evidence>
<evidence type="ECO:0000256" key="1">
    <source>
        <dbReference type="SAM" id="MobiDB-lite"/>
    </source>
</evidence>